<evidence type="ECO:0000256" key="2">
    <source>
        <dbReference type="ARBA" id="ARBA00023034"/>
    </source>
</evidence>
<dbReference type="PANTHER" id="PTHR18921">
    <property type="entry name" value="MYOSIN HEAVY CHAIN - RELATED"/>
    <property type="match status" value="1"/>
</dbReference>
<protein>
    <submittedName>
        <fullName evidence="5">Uncharacterized protein</fullName>
    </submittedName>
</protein>
<evidence type="ECO:0000256" key="4">
    <source>
        <dbReference type="SAM" id="Coils"/>
    </source>
</evidence>
<accession>A0A6B0RIH6</accession>
<dbReference type="AlphaFoldDB" id="A0A6B0RIH6"/>
<dbReference type="PANTHER" id="PTHR18921:SF2">
    <property type="entry name" value="THYROID RECEPTOR-INTERACTING PROTEIN 11"/>
    <property type="match status" value="1"/>
</dbReference>
<dbReference type="GO" id="GO:0006888">
    <property type="term" value="P:endoplasmic reticulum to Golgi vesicle-mediated transport"/>
    <property type="evidence" value="ECO:0007669"/>
    <property type="project" value="TreeGrafter"/>
</dbReference>
<evidence type="ECO:0000313" key="5">
    <source>
        <dbReference type="EMBL" id="MXQ89979.1"/>
    </source>
</evidence>
<feature type="coiled-coil region" evidence="4">
    <location>
        <begin position="155"/>
        <end position="182"/>
    </location>
</feature>
<keyword evidence="6" id="KW-1185">Reference proteome</keyword>
<dbReference type="GO" id="GO:0031267">
    <property type="term" value="F:small GTPase binding"/>
    <property type="evidence" value="ECO:0007669"/>
    <property type="project" value="TreeGrafter"/>
</dbReference>
<organism evidence="5 6">
    <name type="scientific">Bos mutus</name>
    <name type="common">wild yak</name>
    <dbReference type="NCBI Taxonomy" id="72004"/>
    <lineage>
        <taxon>Eukaryota</taxon>
        <taxon>Metazoa</taxon>
        <taxon>Chordata</taxon>
        <taxon>Craniata</taxon>
        <taxon>Vertebrata</taxon>
        <taxon>Euteleostomi</taxon>
        <taxon>Mammalia</taxon>
        <taxon>Eutheria</taxon>
        <taxon>Laurasiatheria</taxon>
        <taxon>Artiodactyla</taxon>
        <taxon>Ruminantia</taxon>
        <taxon>Pecora</taxon>
        <taxon>Bovidae</taxon>
        <taxon>Bovinae</taxon>
        <taxon>Bos</taxon>
    </lineage>
</organism>
<dbReference type="Proteomes" id="UP000322234">
    <property type="component" value="Unassembled WGS sequence"/>
</dbReference>
<dbReference type="EMBL" id="VBQZ03000060">
    <property type="protein sequence ID" value="MXQ89979.1"/>
    <property type="molecule type" value="Genomic_DNA"/>
</dbReference>
<dbReference type="GO" id="GO:0005794">
    <property type="term" value="C:Golgi apparatus"/>
    <property type="evidence" value="ECO:0007669"/>
    <property type="project" value="UniProtKB-SubCell"/>
</dbReference>
<keyword evidence="3 4" id="KW-0175">Coiled coil</keyword>
<keyword evidence="2" id="KW-0333">Golgi apparatus</keyword>
<evidence type="ECO:0000256" key="1">
    <source>
        <dbReference type="ARBA" id="ARBA00004555"/>
    </source>
</evidence>
<sequence length="241" mass="28039">MDPFEELLWERDKLRQQVKMLEECKEHMMAVVQNMQRGSTSLQKELQQFQAPVSVDKPSEEPLSSTSAASLKAVKADELSDFSKMLKEEIEELRKLMEEKDATIRTLQEDNQRLSNSIADGSELERKRANFTNKVSENDLLKQAVINLKEIAVSVESEMCQLEEEEEKIVKTSREKETENQALQETNMQLSMMWREKKLEYFTMEEKALAFEHLLKETEQGKMGNKSFFKCSDINARKDTL</sequence>
<evidence type="ECO:0000256" key="3">
    <source>
        <dbReference type="ARBA" id="ARBA00023054"/>
    </source>
</evidence>
<name>A0A6B0RIH6_9CETA</name>
<evidence type="ECO:0000313" key="6">
    <source>
        <dbReference type="Proteomes" id="UP000322234"/>
    </source>
</evidence>
<feature type="coiled-coil region" evidence="4">
    <location>
        <begin position="76"/>
        <end position="117"/>
    </location>
</feature>
<comment type="caution">
    <text evidence="5">The sequence shown here is derived from an EMBL/GenBank/DDBJ whole genome shotgun (WGS) entry which is preliminary data.</text>
</comment>
<gene>
    <name evidence="5" type="ORF">E5288_WYG013912</name>
</gene>
<reference evidence="5" key="1">
    <citation type="submission" date="2019-10" db="EMBL/GenBank/DDBJ databases">
        <title>The sequence and de novo assembly of the wild yak genome.</title>
        <authorList>
            <person name="Liu Y."/>
        </authorList>
    </citation>
    <scope>NUCLEOTIDE SEQUENCE [LARGE SCALE GENOMIC DNA]</scope>
    <source>
        <strain evidence="5">WY2019</strain>
    </source>
</reference>
<proteinExistence type="predicted"/>
<comment type="subcellular location">
    <subcellularLocation>
        <location evidence="1">Golgi apparatus</location>
    </subcellularLocation>
</comment>
<dbReference type="GO" id="GO:0007030">
    <property type="term" value="P:Golgi organization"/>
    <property type="evidence" value="ECO:0007669"/>
    <property type="project" value="TreeGrafter"/>
</dbReference>